<dbReference type="PhylomeDB" id="D7EJJ0"/>
<reference evidence="3 4" key="2">
    <citation type="journal article" date="2010" name="Nucleic Acids Res.">
        <title>BeetleBase in 2010: revisions to provide comprehensive genomic information for Tribolium castaneum.</title>
        <authorList>
            <person name="Kim H.S."/>
            <person name="Murphy T."/>
            <person name="Xia J."/>
            <person name="Caragea D."/>
            <person name="Park Y."/>
            <person name="Beeman R.W."/>
            <person name="Lorenzen M.D."/>
            <person name="Butcher S."/>
            <person name="Manak J.R."/>
            <person name="Brown S.J."/>
        </authorList>
    </citation>
    <scope>NUCLEOTIDE SEQUENCE [LARGE SCALE GENOMIC DNA]</scope>
    <source>
        <strain evidence="3 4">Georgia GA2</strain>
    </source>
</reference>
<accession>D7EJJ0</accession>
<evidence type="ECO:0000313" key="3">
    <source>
        <dbReference type="EMBL" id="EFA12757.1"/>
    </source>
</evidence>
<dbReference type="EMBL" id="KQ972226">
    <property type="protein sequence ID" value="EFA12757.1"/>
    <property type="molecule type" value="Genomic_DNA"/>
</dbReference>
<reference evidence="3 4" key="1">
    <citation type="journal article" date="2008" name="Nature">
        <title>The genome of the model beetle and pest Tribolium castaneum.</title>
        <authorList>
            <consortium name="Tribolium Genome Sequencing Consortium"/>
            <person name="Richards S."/>
            <person name="Gibbs R.A."/>
            <person name="Weinstock G.M."/>
            <person name="Brown S.J."/>
            <person name="Denell R."/>
            <person name="Beeman R.W."/>
            <person name="Gibbs R."/>
            <person name="Beeman R.W."/>
            <person name="Brown S.J."/>
            <person name="Bucher G."/>
            <person name="Friedrich M."/>
            <person name="Grimmelikhuijzen C.J."/>
            <person name="Klingler M."/>
            <person name="Lorenzen M."/>
            <person name="Richards S."/>
            <person name="Roth S."/>
            <person name="Schroder R."/>
            <person name="Tautz D."/>
            <person name="Zdobnov E.M."/>
            <person name="Muzny D."/>
            <person name="Gibbs R.A."/>
            <person name="Weinstock G.M."/>
            <person name="Attaway T."/>
            <person name="Bell S."/>
            <person name="Buhay C.J."/>
            <person name="Chandrabose M.N."/>
            <person name="Chavez D."/>
            <person name="Clerk-Blankenburg K.P."/>
            <person name="Cree A."/>
            <person name="Dao M."/>
            <person name="Davis C."/>
            <person name="Chacko J."/>
            <person name="Dinh H."/>
            <person name="Dugan-Rocha S."/>
            <person name="Fowler G."/>
            <person name="Garner T.T."/>
            <person name="Garnes J."/>
            <person name="Gnirke A."/>
            <person name="Hawes A."/>
            <person name="Hernandez J."/>
            <person name="Hines S."/>
            <person name="Holder M."/>
            <person name="Hume J."/>
            <person name="Jhangiani S.N."/>
            <person name="Joshi V."/>
            <person name="Khan Z.M."/>
            <person name="Jackson L."/>
            <person name="Kovar C."/>
            <person name="Kowis A."/>
            <person name="Lee S."/>
            <person name="Lewis L.R."/>
            <person name="Margolis J."/>
            <person name="Morgan M."/>
            <person name="Nazareth L.V."/>
            <person name="Nguyen N."/>
            <person name="Okwuonu G."/>
            <person name="Parker D."/>
            <person name="Richards S."/>
            <person name="Ruiz S.J."/>
            <person name="Santibanez J."/>
            <person name="Savard J."/>
            <person name="Scherer S.E."/>
            <person name="Schneider B."/>
            <person name="Sodergren E."/>
            <person name="Tautz D."/>
            <person name="Vattahil S."/>
            <person name="Villasana D."/>
            <person name="White C.S."/>
            <person name="Wright R."/>
            <person name="Park Y."/>
            <person name="Beeman R.W."/>
            <person name="Lord J."/>
            <person name="Oppert B."/>
            <person name="Lorenzen M."/>
            <person name="Brown S."/>
            <person name="Wang L."/>
            <person name="Savard J."/>
            <person name="Tautz D."/>
            <person name="Richards S."/>
            <person name="Weinstock G."/>
            <person name="Gibbs R.A."/>
            <person name="Liu Y."/>
            <person name="Worley K."/>
            <person name="Weinstock G."/>
            <person name="Elsik C.G."/>
            <person name="Reese J.T."/>
            <person name="Elhaik E."/>
            <person name="Landan G."/>
            <person name="Graur D."/>
            <person name="Arensburger P."/>
            <person name="Atkinson P."/>
            <person name="Beeman R.W."/>
            <person name="Beidler J."/>
            <person name="Brown S.J."/>
            <person name="Demuth J.P."/>
            <person name="Drury D.W."/>
            <person name="Du Y.Z."/>
            <person name="Fujiwara H."/>
            <person name="Lorenzen M."/>
            <person name="Maselli V."/>
            <person name="Osanai M."/>
            <person name="Park Y."/>
            <person name="Robertson H.M."/>
            <person name="Tu Z."/>
            <person name="Wang J.J."/>
            <person name="Wang S."/>
            <person name="Richards S."/>
            <person name="Song H."/>
            <person name="Zhang L."/>
            <person name="Sodergren E."/>
            <person name="Werner D."/>
            <person name="Stanke M."/>
            <person name="Morgenstern B."/>
            <person name="Solovyev V."/>
            <person name="Kosarev P."/>
            <person name="Brown G."/>
            <person name="Chen H.C."/>
            <person name="Ermolaeva O."/>
            <person name="Hlavina W."/>
            <person name="Kapustin Y."/>
            <person name="Kiryutin B."/>
            <person name="Kitts P."/>
            <person name="Maglott D."/>
            <person name="Pruitt K."/>
            <person name="Sapojnikov V."/>
            <person name="Souvorov A."/>
            <person name="Mackey A.J."/>
            <person name="Waterhouse R.M."/>
            <person name="Wyder S."/>
            <person name="Zdobnov E.M."/>
            <person name="Zdobnov E.M."/>
            <person name="Wyder S."/>
            <person name="Kriventseva E.V."/>
            <person name="Kadowaki T."/>
            <person name="Bork P."/>
            <person name="Aranda M."/>
            <person name="Bao R."/>
            <person name="Beermann A."/>
            <person name="Berns N."/>
            <person name="Bolognesi R."/>
            <person name="Bonneton F."/>
            <person name="Bopp D."/>
            <person name="Brown S.J."/>
            <person name="Bucher G."/>
            <person name="Butts T."/>
            <person name="Chaumot A."/>
            <person name="Denell R.E."/>
            <person name="Ferrier D.E."/>
            <person name="Friedrich M."/>
            <person name="Gordon C.M."/>
            <person name="Jindra M."/>
            <person name="Klingler M."/>
            <person name="Lan Q."/>
            <person name="Lattorff H.M."/>
            <person name="Laudet V."/>
            <person name="von Levetsow C."/>
            <person name="Liu Z."/>
            <person name="Lutz R."/>
            <person name="Lynch J.A."/>
            <person name="da Fonseca R.N."/>
            <person name="Posnien N."/>
            <person name="Reuter R."/>
            <person name="Roth S."/>
            <person name="Savard J."/>
            <person name="Schinko J.B."/>
            <person name="Schmitt C."/>
            <person name="Schoppmeier M."/>
            <person name="Schroder R."/>
            <person name="Shippy T.D."/>
            <person name="Simonnet F."/>
            <person name="Marques-Souza H."/>
            <person name="Tautz D."/>
            <person name="Tomoyasu Y."/>
            <person name="Trauner J."/>
            <person name="Van der Zee M."/>
            <person name="Vervoort M."/>
            <person name="Wittkopp N."/>
            <person name="Wimmer E.A."/>
            <person name="Yang X."/>
            <person name="Jones A.K."/>
            <person name="Sattelle D.B."/>
            <person name="Ebert P.R."/>
            <person name="Nelson D."/>
            <person name="Scott J.G."/>
            <person name="Beeman R.W."/>
            <person name="Muthukrishnan S."/>
            <person name="Kramer K.J."/>
            <person name="Arakane Y."/>
            <person name="Beeman R.W."/>
            <person name="Zhu Q."/>
            <person name="Hogenkamp D."/>
            <person name="Dixit R."/>
            <person name="Oppert B."/>
            <person name="Jiang H."/>
            <person name="Zou Z."/>
            <person name="Marshall J."/>
            <person name="Elpidina E."/>
            <person name="Vinokurov K."/>
            <person name="Oppert C."/>
            <person name="Zou Z."/>
            <person name="Evans J."/>
            <person name="Lu Z."/>
            <person name="Zhao P."/>
            <person name="Sumathipala N."/>
            <person name="Altincicek B."/>
            <person name="Vilcinskas A."/>
            <person name="Williams M."/>
            <person name="Hultmark D."/>
            <person name="Hetru C."/>
            <person name="Jiang H."/>
            <person name="Grimmelikhuijzen C.J."/>
            <person name="Hauser F."/>
            <person name="Cazzamali G."/>
            <person name="Williamson M."/>
            <person name="Park Y."/>
            <person name="Li B."/>
            <person name="Tanaka Y."/>
            <person name="Predel R."/>
            <person name="Neupert S."/>
            <person name="Schachtner J."/>
            <person name="Verleyen P."/>
            <person name="Raible F."/>
            <person name="Bork P."/>
            <person name="Friedrich M."/>
            <person name="Walden K.K."/>
            <person name="Robertson H.M."/>
            <person name="Angeli S."/>
            <person name="Foret S."/>
            <person name="Bucher G."/>
            <person name="Schuetz S."/>
            <person name="Maleszka R."/>
            <person name="Wimmer E.A."/>
            <person name="Beeman R.W."/>
            <person name="Lorenzen M."/>
            <person name="Tomoyasu Y."/>
            <person name="Miller S.C."/>
            <person name="Grossmann D."/>
            <person name="Bucher G."/>
        </authorList>
    </citation>
    <scope>NUCLEOTIDE SEQUENCE [LARGE SCALE GENOMIC DNA]</scope>
    <source>
        <strain evidence="3 4">Georgia GA2</strain>
    </source>
</reference>
<dbReference type="InterPro" id="IPR048365">
    <property type="entry name" value="TNP-like_RNaseH_N"/>
</dbReference>
<dbReference type="SUPFAM" id="SSF53098">
    <property type="entry name" value="Ribonuclease H-like"/>
    <property type="match status" value="1"/>
</dbReference>
<dbReference type="eggNOG" id="ENOG502RX81">
    <property type="taxonomic scope" value="Eukaryota"/>
</dbReference>
<gene>
    <name evidence="3" type="primary">GLEAN_10284</name>
    <name evidence="3" type="ORF">TcasGA2_TC010284</name>
</gene>
<dbReference type="PANTHER" id="PTHR37162">
    <property type="entry name" value="HAT FAMILY DIMERISATION DOMAINCONTAINING PROTEIN-RELATED"/>
    <property type="match status" value="1"/>
</dbReference>
<dbReference type="Pfam" id="PF21787">
    <property type="entry name" value="TNP-like_RNaseH_N"/>
    <property type="match status" value="1"/>
</dbReference>
<dbReference type="PANTHER" id="PTHR37162:SF1">
    <property type="entry name" value="BED-TYPE DOMAIN-CONTAINING PROTEIN"/>
    <property type="match status" value="1"/>
</dbReference>
<dbReference type="InParanoid" id="D7EJJ0"/>
<feature type="coiled-coil region" evidence="1">
    <location>
        <begin position="86"/>
        <end position="120"/>
    </location>
</feature>
<organism evidence="3 4">
    <name type="scientific">Tribolium castaneum</name>
    <name type="common">Red flour beetle</name>
    <dbReference type="NCBI Taxonomy" id="7070"/>
    <lineage>
        <taxon>Eukaryota</taxon>
        <taxon>Metazoa</taxon>
        <taxon>Ecdysozoa</taxon>
        <taxon>Arthropoda</taxon>
        <taxon>Hexapoda</taxon>
        <taxon>Insecta</taxon>
        <taxon>Pterygota</taxon>
        <taxon>Neoptera</taxon>
        <taxon>Endopterygota</taxon>
        <taxon>Coleoptera</taxon>
        <taxon>Polyphaga</taxon>
        <taxon>Cucujiformia</taxon>
        <taxon>Tenebrionidae</taxon>
        <taxon>Tenebrionidae incertae sedis</taxon>
        <taxon>Tribolium</taxon>
    </lineage>
</organism>
<evidence type="ECO:0000259" key="2">
    <source>
        <dbReference type="Pfam" id="PF21787"/>
    </source>
</evidence>
<feature type="domain" description="Transposable element P transposase-like RNase H" evidence="2">
    <location>
        <begin position="145"/>
        <end position="219"/>
    </location>
</feature>
<dbReference type="AlphaFoldDB" id="D7EJJ0"/>
<evidence type="ECO:0000313" key="4">
    <source>
        <dbReference type="Proteomes" id="UP000007266"/>
    </source>
</evidence>
<dbReference type="HOGENOM" id="CLU_423550_0_0_1"/>
<keyword evidence="1" id="KW-0175">Coiled coil</keyword>
<protein>
    <recommendedName>
        <fullName evidence="2">Transposable element P transposase-like RNase H domain-containing protein</fullName>
    </recommendedName>
</protein>
<keyword evidence="4" id="KW-1185">Reference proteome</keyword>
<evidence type="ECO:0000256" key="1">
    <source>
        <dbReference type="SAM" id="Coils"/>
    </source>
</evidence>
<name>D7EJJ0_TRICA</name>
<dbReference type="InterPro" id="IPR012337">
    <property type="entry name" value="RNaseH-like_sf"/>
</dbReference>
<dbReference type="Proteomes" id="UP000007266">
    <property type="component" value="Unassembled WGS sequence"/>
</dbReference>
<sequence length="647" mass="74837">MPKVIPADKKACIKRCFEEYKKDRPDFSNENIFERLSRIFEQSVHCQTIETAEETVLPEITEYFKKPIGVQTNLTSSQIKDLYYTKQCLAQRCKRLQILCNRLKEDLKIEREKNKQKDESKYLDKIKLDADLKTVTDASCDKIGTKPVVANQLLCFVIRGLSTKYVIPVSYYFHRQLNSKDLYKLTLEVLKLLLECGFEVIRIVGDNRKSHVALFKQFGNGKLENMVVHPVDLALRLFLSFDYCHLVKNCMNLFLDHDMASRDGVITADYLLELLELLEMQQNLIIKPVSNFFNNKKEERTQQGVRGGEIKLLGFVAEHNLSLSIMDHLPKLISSVCSDSEIAKRLKLSRRKGTVLMKDVVRKEQMTELTKTLKNIKFSLIIDETTDTSTFKCLVLIARFYCNKENRVLDKFWGLVRLKNCTSQGIFDSINQHFLENNVPITNLIGLAADNATVMMGAFNGVQAKLRELVPDLYVLGCSCHSLNLCSTPACLMLPTSVEKLTKDIHLYFAHSSKRTESFEEFQTFTNVESHKVLKLAQTRWLSLGSVVKRILEQWPALVLFFQNEADVENVPKAKLILQALSNPIFKLYFQFLAFILDIINQINVEFQSEKYKLHVLLNRLKNLNMTKLFTIRIITWTFRNCIWDQE</sequence>
<proteinExistence type="predicted"/>